<accession>A0ABV5MN28</accession>
<gene>
    <name evidence="3" type="ORF">ACFFTR_44930</name>
</gene>
<keyword evidence="4" id="KW-1185">Reference proteome</keyword>
<protein>
    <recommendedName>
        <fullName evidence="5">Secreted protein</fullName>
    </recommendedName>
</protein>
<dbReference type="RefSeq" id="WP_223092417.1">
    <property type="nucleotide sequence ID" value="NZ_CP061913.1"/>
</dbReference>
<name>A0ABV5MN28_9ACTN</name>
<sequence length="189" mass="21551">MSTTATTLAAIVIVLVVVAAVATAVARHRRTQALRQRFGPEYDRTITEQPNRRKAERNLRHREQRHDELTLRELDPNQREQYAAEWQQTQAHFAEAPRAATREADELVTRVMVDRGYPVEDFDTRAEDLSVEHAQTIGHYREAHEISRYNERGLASTEQLRQALMHYRALFAELLGDPRGGGRPATGVG</sequence>
<reference evidence="3 4" key="1">
    <citation type="submission" date="2024-09" db="EMBL/GenBank/DDBJ databases">
        <authorList>
            <person name="Sun Q."/>
            <person name="Mori K."/>
        </authorList>
    </citation>
    <scope>NUCLEOTIDE SEQUENCE [LARGE SCALE GENOMIC DNA]</scope>
    <source>
        <strain evidence="3 4">JCM 3307</strain>
    </source>
</reference>
<evidence type="ECO:0008006" key="5">
    <source>
        <dbReference type="Google" id="ProtNLM"/>
    </source>
</evidence>
<keyword evidence="2" id="KW-0472">Membrane</keyword>
<keyword evidence="2" id="KW-1133">Transmembrane helix</keyword>
<evidence type="ECO:0000313" key="3">
    <source>
        <dbReference type="EMBL" id="MFB9450269.1"/>
    </source>
</evidence>
<dbReference type="Proteomes" id="UP001589608">
    <property type="component" value="Unassembled WGS sequence"/>
</dbReference>
<feature type="compositionally biased region" description="Basic and acidic residues" evidence="1">
    <location>
        <begin position="42"/>
        <end position="58"/>
    </location>
</feature>
<feature type="region of interest" description="Disordered" evidence="1">
    <location>
        <begin position="42"/>
        <end position="66"/>
    </location>
</feature>
<organism evidence="3 4">
    <name type="scientific">Dactylosporangium vinaceum</name>
    <dbReference type="NCBI Taxonomy" id="53362"/>
    <lineage>
        <taxon>Bacteria</taxon>
        <taxon>Bacillati</taxon>
        <taxon>Actinomycetota</taxon>
        <taxon>Actinomycetes</taxon>
        <taxon>Micromonosporales</taxon>
        <taxon>Micromonosporaceae</taxon>
        <taxon>Dactylosporangium</taxon>
    </lineage>
</organism>
<comment type="caution">
    <text evidence="3">The sequence shown here is derived from an EMBL/GenBank/DDBJ whole genome shotgun (WGS) entry which is preliminary data.</text>
</comment>
<proteinExistence type="predicted"/>
<feature type="transmembrane region" description="Helical" evidence="2">
    <location>
        <begin position="6"/>
        <end position="26"/>
    </location>
</feature>
<evidence type="ECO:0000256" key="1">
    <source>
        <dbReference type="SAM" id="MobiDB-lite"/>
    </source>
</evidence>
<evidence type="ECO:0000313" key="4">
    <source>
        <dbReference type="Proteomes" id="UP001589608"/>
    </source>
</evidence>
<keyword evidence="2" id="KW-0812">Transmembrane</keyword>
<dbReference type="EMBL" id="JBHMCA010000073">
    <property type="protein sequence ID" value="MFB9450269.1"/>
    <property type="molecule type" value="Genomic_DNA"/>
</dbReference>
<evidence type="ECO:0000256" key="2">
    <source>
        <dbReference type="SAM" id="Phobius"/>
    </source>
</evidence>